<proteinExistence type="predicted"/>
<dbReference type="EMBL" id="MU970039">
    <property type="protein sequence ID" value="KAK9325568.1"/>
    <property type="molecule type" value="Genomic_DNA"/>
</dbReference>
<evidence type="ECO:0000313" key="1">
    <source>
        <dbReference type="EMBL" id="KAK9325568.1"/>
    </source>
</evidence>
<sequence>MRAYKNPLEKKAVTYPKSSVLSSLPNSWSRSDSFVEWHLSINMLKRKEPSKTKADAENGADSEDSKSDNEEIVNVDFDYFDLRPDIDFHAIRNLLRQTFDSDNTIFDLSGLTELILSQSALGSTVKTDGVESDPFAFLTVVNANVHRENPAIRQITNYILSKTKSNEAFNKRLNELLADGAKSKTGIIFSERLVNMPTEVAPPMYRMLYDEIQQASNNAEQYRFDYYIIISKSFTEIASRIDEEDERPKKKKKNREANSSETFYFHAEDEIIQRKSEHHMTYKFSHEAQVADSRRTFQDYGISPQGQLLLISSNNFKDIIDEMLTLFAVPPQ</sequence>
<organism evidence="1 2">
    <name type="scientific">Lipomyces orientalis</name>
    <dbReference type="NCBI Taxonomy" id="1233043"/>
    <lineage>
        <taxon>Eukaryota</taxon>
        <taxon>Fungi</taxon>
        <taxon>Dikarya</taxon>
        <taxon>Ascomycota</taxon>
        <taxon>Saccharomycotina</taxon>
        <taxon>Lipomycetes</taxon>
        <taxon>Lipomycetales</taxon>
        <taxon>Lipomycetaceae</taxon>
        <taxon>Lipomyces</taxon>
    </lineage>
</organism>
<comment type="caution">
    <text evidence="1">The sequence shown here is derived from an EMBL/GenBank/DDBJ whole genome shotgun (WGS) entry which is preliminary data.</text>
</comment>
<gene>
    <name evidence="1" type="ORF">V1517DRAFT_313687</name>
</gene>
<reference evidence="2" key="1">
    <citation type="journal article" date="2024" name="Front. Bioeng. Biotechnol.">
        <title>Genome-scale model development and genomic sequencing of the oleaginous clade Lipomyces.</title>
        <authorList>
            <person name="Czajka J.J."/>
            <person name="Han Y."/>
            <person name="Kim J."/>
            <person name="Mondo S.J."/>
            <person name="Hofstad B.A."/>
            <person name="Robles A."/>
            <person name="Haridas S."/>
            <person name="Riley R."/>
            <person name="LaButti K."/>
            <person name="Pangilinan J."/>
            <person name="Andreopoulos W."/>
            <person name="Lipzen A."/>
            <person name="Yan J."/>
            <person name="Wang M."/>
            <person name="Ng V."/>
            <person name="Grigoriev I.V."/>
            <person name="Spatafora J.W."/>
            <person name="Magnuson J.K."/>
            <person name="Baker S.E."/>
            <person name="Pomraning K.R."/>
        </authorList>
    </citation>
    <scope>NUCLEOTIDE SEQUENCE [LARGE SCALE GENOMIC DNA]</scope>
    <source>
        <strain evidence="2">CBS 10300</strain>
    </source>
</reference>
<keyword evidence="2" id="KW-1185">Reference proteome</keyword>
<accession>A0ACC3TZA9</accession>
<protein>
    <submittedName>
        <fullName evidence="1">P21-C-terminal region-binding protein-domain-containing protein</fullName>
    </submittedName>
</protein>
<evidence type="ECO:0000313" key="2">
    <source>
        <dbReference type="Proteomes" id="UP001489719"/>
    </source>
</evidence>
<name>A0ACC3TZA9_9ASCO</name>
<dbReference type="Proteomes" id="UP001489719">
    <property type="component" value="Unassembled WGS sequence"/>
</dbReference>